<sequence>MLYLVNDLGAWNTFPWGSYLWRNTYPYIHDALQKNCRQNRKKMLNYRLKGFTWAFKKGYIPSYICSTLHEINLPYYRSSCYFWGETSSVDNNEKDMPKRNTIPQFTTHDYGHDNNDHLYSINNKMNYIRHENITTHEVLQQLYDLAKEVPLAQRRGKRAMKSSAVLLSPFGVISTTPNLKKNQKDELKDIMDLYKSGMSCKTALTDSVKLTSEFWRSLLLLDGSAGWLETNEDMPSRKNTIFSTPKPAPVNVPERHANTLDENEHVVPNVLNDPVVAPQPANLHVNAPHPPEDDPLPDMDPPEWSDGDNDVFWNWAFDNLFPENILQDENKNEEENQLEEEDVPDFLWDYPDDVDEATIYRWMNHDPWEDERDTDSDYSFDSIFND</sequence>
<evidence type="ECO:0000313" key="3">
    <source>
        <dbReference type="Proteomes" id="UP000326396"/>
    </source>
</evidence>
<reference evidence="2 3" key="1">
    <citation type="submission" date="2019-05" db="EMBL/GenBank/DDBJ databases">
        <title>Mikania micrantha, genome provides insights into the molecular mechanism of rapid growth.</title>
        <authorList>
            <person name="Liu B."/>
        </authorList>
    </citation>
    <scope>NUCLEOTIDE SEQUENCE [LARGE SCALE GENOMIC DNA]</scope>
    <source>
        <strain evidence="2">NLD-2019</strain>
        <tissue evidence="2">Leaf</tissue>
    </source>
</reference>
<proteinExistence type="predicted"/>
<accession>A0A5N6PAZ3</accession>
<dbReference type="AlphaFoldDB" id="A0A5N6PAZ3"/>
<feature type="compositionally biased region" description="Acidic residues" evidence="1">
    <location>
        <begin position="368"/>
        <end position="378"/>
    </location>
</feature>
<dbReference type="PANTHER" id="PTHR48449">
    <property type="entry name" value="DUF1985 DOMAIN-CONTAINING PROTEIN"/>
    <property type="match status" value="1"/>
</dbReference>
<feature type="region of interest" description="Disordered" evidence="1">
    <location>
        <begin position="366"/>
        <end position="386"/>
    </location>
</feature>
<keyword evidence="3" id="KW-1185">Reference proteome</keyword>
<comment type="caution">
    <text evidence="2">The sequence shown here is derived from an EMBL/GenBank/DDBJ whole genome shotgun (WGS) entry which is preliminary data.</text>
</comment>
<gene>
    <name evidence="2" type="ORF">E3N88_09925</name>
</gene>
<evidence type="ECO:0008006" key="4">
    <source>
        <dbReference type="Google" id="ProtNLM"/>
    </source>
</evidence>
<organism evidence="2 3">
    <name type="scientific">Mikania micrantha</name>
    <name type="common">bitter vine</name>
    <dbReference type="NCBI Taxonomy" id="192012"/>
    <lineage>
        <taxon>Eukaryota</taxon>
        <taxon>Viridiplantae</taxon>
        <taxon>Streptophyta</taxon>
        <taxon>Embryophyta</taxon>
        <taxon>Tracheophyta</taxon>
        <taxon>Spermatophyta</taxon>
        <taxon>Magnoliopsida</taxon>
        <taxon>eudicotyledons</taxon>
        <taxon>Gunneridae</taxon>
        <taxon>Pentapetalae</taxon>
        <taxon>asterids</taxon>
        <taxon>campanulids</taxon>
        <taxon>Asterales</taxon>
        <taxon>Asteraceae</taxon>
        <taxon>Asteroideae</taxon>
        <taxon>Heliantheae alliance</taxon>
        <taxon>Eupatorieae</taxon>
        <taxon>Mikania</taxon>
    </lineage>
</organism>
<evidence type="ECO:0000313" key="2">
    <source>
        <dbReference type="EMBL" id="KAD6118654.1"/>
    </source>
</evidence>
<name>A0A5N6PAZ3_9ASTR</name>
<dbReference type="PANTHER" id="PTHR48449:SF1">
    <property type="entry name" value="DUF1985 DOMAIN-CONTAINING PROTEIN"/>
    <property type="match status" value="1"/>
</dbReference>
<dbReference type="EMBL" id="SZYD01000005">
    <property type="protein sequence ID" value="KAD6118654.1"/>
    <property type="molecule type" value="Genomic_DNA"/>
</dbReference>
<dbReference type="Proteomes" id="UP000326396">
    <property type="component" value="Linkage Group LG13"/>
</dbReference>
<protein>
    <recommendedName>
        <fullName evidence="4">Phospholipase-like protein</fullName>
    </recommendedName>
</protein>
<evidence type="ECO:0000256" key="1">
    <source>
        <dbReference type="SAM" id="MobiDB-lite"/>
    </source>
</evidence>